<keyword evidence="4" id="KW-1185">Reference proteome</keyword>
<accession>A0A4Y2R2H4</accession>
<dbReference type="Proteomes" id="UP000499080">
    <property type="component" value="Unassembled WGS sequence"/>
</dbReference>
<dbReference type="AlphaFoldDB" id="A0A4Y2R2H4"/>
<feature type="signal peptide" evidence="2">
    <location>
        <begin position="1"/>
        <end position="17"/>
    </location>
</feature>
<protein>
    <recommendedName>
        <fullName evidence="5">Secreted protein</fullName>
    </recommendedName>
</protein>
<comment type="caution">
    <text evidence="3">The sequence shown here is derived from an EMBL/GenBank/DDBJ whole genome shotgun (WGS) entry which is preliminary data.</text>
</comment>
<keyword evidence="2" id="KW-0732">Signal</keyword>
<feature type="region of interest" description="Disordered" evidence="1">
    <location>
        <begin position="81"/>
        <end position="105"/>
    </location>
</feature>
<evidence type="ECO:0000256" key="1">
    <source>
        <dbReference type="SAM" id="MobiDB-lite"/>
    </source>
</evidence>
<organism evidence="3 4">
    <name type="scientific">Araneus ventricosus</name>
    <name type="common">Orbweaver spider</name>
    <name type="synonym">Epeira ventricosa</name>
    <dbReference type="NCBI Taxonomy" id="182803"/>
    <lineage>
        <taxon>Eukaryota</taxon>
        <taxon>Metazoa</taxon>
        <taxon>Ecdysozoa</taxon>
        <taxon>Arthropoda</taxon>
        <taxon>Chelicerata</taxon>
        <taxon>Arachnida</taxon>
        <taxon>Araneae</taxon>
        <taxon>Araneomorphae</taxon>
        <taxon>Entelegynae</taxon>
        <taxon>Araneoidea</taxon>
        <taxon>Araneidae</taxon>
        <taxon>Araneus</taxon>
    </lineage>
</organism>
<name>A0A4Y2R2H4_ARAVE</name>
<sequence>MVFIFFSALQLVSLLSCSKQQVLLEPRSDDLIGRRVAGNHPQFGLSTPHQREGSLATACRFYACSRPHTADLLSGIGLRTSLRPQSRDSSSGPPRLSVLKENTEC</sequence>
<evidence type="ECO:0000256" key="2">
    <source>
        <dbReference type="SAM" id="SignalP"/>
    </source>
</evidence>
<evidence type="ECO:0000313" key="3">
    <source>
        <dbReference type="EMBL" id="GBN69842.1"/>
    </source>
</evidence>
<feature type="compositionally biased region" description="Polar residues" evidence="1">
    <location>
        <begin position="82"/>
        <end position="92"/>
    </location>
</feature>
<reference evidence="3 4" key="1">
    <citation type="journal article" date="2019" name="Sci. Rep.">
        <title>Orb-weaving spider Araneus ventricosus genome elucidates the spidroin gene catalogue.</title>
        <authorList>
            <person name="Kono N."/>
            <person name="Nakamura H."/>
            <person name="Ohtoshi R."/>
            <person name="Moran D.A.P."/>
            <person name="Shinohara A."/>
            <person name="Yoshida Y."/>
            <person name="Fujiwara M."/>
            <person name="Mori M."/>
            <person name="Tomita M."/>
            <person name="Arakawa K."/>
        </authorList>
    </citation>
    <scope>NUCLEOTIDE SEQUENCE [LARGE SCALE GENOMIC DNA]</scope>
</reference>
<gene>
    <name evidence="3" type="ORF">AVEN_35333_1</name>
</gene>
<feature type="chain" id="PRO_5021194911" description="Secreted protein" evidence="2">
    <location>
        <begin position="18"/>
        <end position="105"/>
    </location>
</feature>
<evidence type="ECO:0000313" key="4">
    <source>
        <dbReference type="Proteomes" id="UP000499080"/>
    </source>
</evidence>
<proteinExistence type="predicted"/>
<dbReference type="EMBL" id="BGPR01015587">
    <property type="protein sequence ID" value="GBN69842.1"/>
    <property type="molecule type" value="Genomic_DNA"/>
</dbReference>
<evidence type="ECO:0008006" key="5">
    <source>
        <dbReference type="Google" id="ProtNLM"/>
    </source>
</evidence>